<dbReference type="Gene3D" id="2.40.30.60">
    <property type="entry name" value="RimM"/>
    <property type="match status" value="1"/>
</dbReference>
<dbReference type="EMBL" id="JAZHYN010000026">
    <property type="protein sequence ID" value="MEF3366885.1"/>
    <property type="molecule type" value="Genomic_DNA"/>
</dbReference>
<dbReference type="InterPro" id="IPR011961">
    <property type="entry name" value="RimM"/>
</dbReference>
<keyword evidence="3 5" id="KW-0698">rRNA processing</keyword>
<evidence type="ECO:0000256" key="3">
    <source>
        <dbReference type="ARBA" id="ARBA00022552"/>
    </source>
</evidence>
<dbReference type="InterPro" id="IPR036976">
    <property type="entry name" value="RimM_N_sf"/>
</dbReference>
<dbReference type="Pfam" id="PF24986">
    <property type="entry name" value="PRC_RimM"/>
    <property type="match status" value="1"/>
</dbReference>
<comment type="subcellular location">
    <subcellularLocation>
        <location evidence="5">Cytoplasm</location>
    </subcellularLocation>
</comment>
<keyword evidence="4 5" id="KW-0143">Chaperone</keyword>
<evidence type="ECO:0000313" key="9">
    <source>
        <dbReference type="Proteomes" id="UP001350748"/>
    </source>
</evidence>
<evidence type="ECO:0000313" key="8">
    <source>
        <dbReference type="EMBL" id="MEF3366885.1"/>
    </source>
</evidence>
<accession>A0ABU7XHM8</accession>
<sequence length="179" mass="19169">MMECAREKKLVLLGRFGAAHGVRGEIRLQSFTADPLAIVSYGPLTDESGARAFRLLSVRPQGKDMLVARVEGVTDRPGAEALTGVELYLPREKLPAPEEDEFYLADLIGLRAEMRDGTLIGPIVAVRNFGAGDILEVAPEAGGETLMFPFTKAVVPTIDLPAGRVLIAPPAEVEEDEAG</sequence>
<dbReference type="InterPro" id="IPR002676">
    <property type="entry name" value="RimM_N"/>
</dbReference>
<reference evidence="8 9" key="1">
    <citation type="submission" date="2024-02" db="EMBL/GenBank/DDBJ databases">
        <authorList>
            <person name="Grouzdev D."/>
        </authorList>
    </citation>
    <scope>NUCLEOTIDE SEQUENCE [LARGE SCALE GENOMIC DNA]</scope>
    <source>
        <strain evidence="8 9">9N</strain>
    </source>
</reference>
<evidence type="ECO:0000259" key="6">
    <source>
        <dbReference type="Pfam" id="PF01782"/>
    </source>
</evidence>
<evidence type="ECO:0000256" key="5">
    <source>
        <dbReference type="HAMAP-Rule" id="MF_00014"/>
    </source>
</evidence>
<dbReference type="InterPro" id="IPR009000">
    <property type="entry name" value="Transl_B-barrel_sf"/>
</dbReference>
<name>A0ABU7XHM8_9HYPH</name>
<keyword evidence="2 5" id="KW-0690">Ribosome biogenesis</keyword>
<proteinExistence type="inferred from homology"/>
<comment type="subunit">
    <text evidence="5">Binds ribosomal protein uS19.</text>
</comment>
<dbReference type="HAMAP" id="MF_00014">
    <property type="entry name" value="Ribosome_mat_RimM"/>
    <property type="match status" value="1"/>
</dbReference>
<dbReference type="Gene3D" id="2.30.30.240">
    <property type="entry name" value="PRC-barrel domain"/>
    <property type="match status" value="1"/>
</dbReference>
<keyword evidence="9" id="KW-1185">Reference proteome</keyword>
<gene>
    <name evidence="5 8" type="primary">rimM</name>
    <name evidence="8" type="ORF">V3H18_10110</name>
</gene>
<protein>
    <recommendedName>
        <fullName evidence="5">Ribosome maturation factor RimM</fullName>
    </recommendedName>
</protein>
<dbReference type="PANTHER" id="PTHR33692:SF1">
    <property type="entry name" value="RIBOSOME MATURATION FACTOR RIMM"/>
    <property type="match status" value="1"/>
</dbReference>
<comment type="caution">
    <text evidence="8">The sequence shown here is derived from an EMBL/GenBank/DDBJ whole genome shotgun (WGS) entry which is preliminary data.</text>
</comment>
<comment type="similarity">
    <text evidence="5">Belongs to the RimM family.</text>
</comment>
<dbReference type="NCBIfam" id="TIGR02273">
    <property type="entry name" value="16S_RimM"/>
    <property type="match status" value="1"/>
</dbReference>
<organism evidence="8 9">
    <name type="scientific">Methylocystis borbori</name>
    <dbReference type="NCBI Taxonomy" id="3118750"/>
    <lineage>
        <taxon>Bacteria</taxon>
        <taxon>Pseudomonadati</taxon>
        <taxon>Pseudomonadota</taxon>
        <taxon>Alphaproteobacteria</taxon>
        <taxon>Hyphomicrobiales</taxon>
        <taxon>Methylocystaceae</taxon>
        <taxon>Methylocystis</taxon>
    </lineage>
</organism>
<keyword evidence="1 5" id="KW-0963">Cytoplasm</keyword>
<comment type="domain">
    <text evidence="5">The PRC barrel domain binds ribosomal protein uS19.</text>
</comment>
<evidence type="ECO:0000256" key="1">
    <source>
        <dbReference type="ARBA" id="ARBA00022490"/>
    </source>
</evidence>
<dbReference type="SUPFAM" id="SSF50346">
    <property type="entry name" value="PRC-barrel domain"/>
    <property type="match status" value="1"/>
</dbReference>
<dbReference type="Pfam" id="PF01782">
    <property type="entry name" value="RimM"/>
    <property type="match status" value="1"/>
</dbReference>
<evidence type="ECO:0000256" key="2">
    <source>
        <dbReference type="ARBA" id="ARBA00022517"/>
    </source>
</evidence>
<evidence type="ECO:0000256" key="4">
    <source>
        <dbReference type="ARBA" id="ARBA00023186"/>
    </source>
</evidence>
<comment type="function">
    <text evidence="5">An accessory protein needed during the final step in the assembly of 30S ribosomal subunit, possibly for assembly of the head region. Essential for efficient processing of 16S rRNA. May be needed both before and after RbfA during the maturation of 16S rRNA. It has affinity for free ribosomal 30S subunits but not for 70S ribosomes.</text>
</comment>
<feature type="domain" description="RimM N-terminal" evidence="6">
    <location>
        <begin position="13"/>
        <end position="92"/>
    </location>
</feature>
<evidence type="ECO:0000259" key="7">
    <source>
        <dbReference type="Pfam" id="PF24986"/>
    </source>
</evidence>
<dbReference type="InterPro" id="IPR011033">
    <property type="entry name" value="PRC_barrel-like_sf"/>
</dbReference>
<dbReference type="InterPro" id="IPR056792">
    <property type="entry name" value="PRC_RimM"/>
</dbReference>
<feature type="domain" description="Ribosome maturation factor RimM PRC barrel" evidence="7">
    <location>
        <begin position="106"/>
        <end position="172"/>
    </location>
</feature>
<dbReference type="RefSeq" id="WP_332081908.1">
    <property type="nucleotide sequence ID" value="NZ_JAZHYN010000026.1"/>
</dbReference>
<dbReference type="Proteomes" id="UP001350748">
    <property type="component" value="Unassembled WGS sequence"/>
</dbReference>
<dbReference type="SUPFAM" id="SSF50447">
    <property type="entry name" value="Translation proteins"/>
    <property type="match status" value="1"/>
</dbReference>
<dbReference type="PANTHER" id="PTHR33692">
    <property type="entry name" value="RIBOSOME MATURATION FACTOR RIMM"/>
    <property type="match status" value="1"/>
</dbReference>